<dbReference type="CDD" id="cd04301">
    <property type="entry name" value="NAT_SF"/>
    <property type="match status" value="1"/>
</dbReference>
<reference evidence="2" key="1">
    <citation type="submission" date="2021-04" db="EMBL/GenBank/DDBJ databases">
        <title>Draft genome sequence of Xylanibacillus composti strain K13.</title>
        <authorList>
            <person name="Uke A."/>
            <person name="Chhe C."/>
            <person name="Baramee S."/>
            <person name="Kosugi A."/>
        </authorList>
    </citation>
    <scope>NUCLEOTIDE SEQUENCE</scope>
    <source>
        <strain evidence="2">K13</strain>
    </source>
</reference>
<evidence type="ECO:0000259" key="1">
    <source>
        <dbReference type="PROSITE" id="PS51186"/>
    </source>
</evidence>
<dbReference type="InterPro" id="IPR000182">
    <property type="entry name" value="GNAT_dom"/>
</dbReference>
<keyword evidence="3" id="KW-1185">Reference proteome</keyword>
<dbReference type="RefSeq" id="WP_213413210.1">
    <property type="nucleotide sequence ID" value="NZ_BOVK01000046.1"/>
</dbReference>
<feature type="domain" description="N-acetyltransferase" evidence="1">
    <location>
        <begin position="1"/>
        <end position="165"/>
    </location>
</feature>
<dbReference type="AlphaFoldDB" id="A0A8J4H683"/>
<organism evidence="2 3">
    <name type="scientific">Xylanibacillus composti</name>
    <dbReference type="NCBI Taxonomy" id="1572762"/>
    <lineage>
        <taxon>Bacteria</taxon>
        <taxon>Bacillati</taxon>
        <taxon>Bacillota</taxon>
        <taxon>Bacilli</taxon>
        <taxon>Bacillales</taxon>
        <taxon>Paenibacillaceae</taxon>
        <taxon>Xylanibacillus</taxon>
    </lineage>
</organism>
<dbReference type="Pfam" id="PF00583">
    <property type="entry name" value="Acetyltransf_1"/>
    <property type="match status" value="1"/>
</dbReference>
<name>A0A8J4H683_9BACL</name>
<dbReference type="Gene3D" id="3.40.630.30">
    <property type="match status" value="1"/>
</dbReference>
<dbReference type="PROSITE" id="PS51186">
    <property type="entry name" value="GNAT"/>
    <property type="match status" value="1"/>
</dbReference>
<dbReference type="Proteomes" id="UP000677918">
    <property type="component" value="Unassembled WGS sequence"/>
</dbReference>
<dbReference type="GO" id="GO:0016747">
    <property type="term" value="F:acyltransferase activity, transferring groups other than amino-acyl groups"/>
    <property type="evidence" value="ECO:0007669"/>
    <property type="project" value="InterPro"/>
</dbReference>
<proteinExistence type="predicted"/>
<accession>A0A8J4H683</accession>
<protein>
    <recommendedName>
        <fullName evidence="1">N-acetyltransferase domain-containing protein</fullName>
    </recommendedName>
</protein>
<dbReference type="EMBL" id="BOVK01000046">
    <property type="protein sequence ID" value="GIQ70377.1"/>
    <property type="molecule type" value="Genomic_DNA"/>
</dbReference>
<evidence type="ECO:0000313" key="2">
    <source>
        <dbReference type="EMBL" id="GIQ70377.1"/>
    </source>
</evidence>
<dbReference type="InterPro" id="IPR016181">
    <property type="entry name" value="Acyl_CoA_acyltransferase"/>
</dbReference>
<dbReference type="SUPFAM" id="SSF55729">
    <property type="entry name" value="Acyl-CoA N-acyltransferases (Nat)"/>
    <property type="match status" value="1"/>
</dbReference>
<evidence type="ECO:0000313" key="3">
    <source>
        <dbReference type="Proteomes" id="UP000677918"/>
    </source>
</evidence>
<gene>
    <name evidence="2" type="ORF">XYCOK13_32010</name>
</gene>
<sequence>MYKRVENEIEQAMFHFIWMTAWREKGFEFEFARHVLDRYLVITPDMEYVGSIEFKPYDPQHGAVNEVAPFQSHPLVRDARSRVAEVDKVALLPEYRGKYIAELLTAAVHFAREGGYDYYVSLLDPVFYRALRITFKVPMSKVGKEVYYKGGNVVPVLFHMKEMVDSPERYEWLSEQYGNAARVLLTEYSDYIG</sequence>
<comment type="caution">
    <text evidence="2">The sequence shown here is derived from an EMBL/GenBank/DDBJ whole genome shotgun (WGS) entry which is preliminary data.</text>
</comment>